<sequence length="394" mass="44255">MKKIVKRAGLISGIILSAFVIGGCGKTVDLNDCVEVKVSGIDGKGKAEVTVDYDKMETLLAKELNIEVKDKDIENIEDLGSAVDGLSKIDQAENCVNFQVQPADNLKNGDKITVKSIIDEEKAKELGIKFKFSEIKKEVSGLQTAIVISQEELFKDVIVEFTGASPDAAVQIRNMSKDKILSEISFQADKTSDIQKGDTVTVTATIPSELEEQGYVFENTSKEYKVEKVDSYVQKFEDLPEEDLKKIMNQAKDMVEANLKTGKLSTSFYKGNELAGTMERFDSISELQLEKSYFCHMKDGITSLWETKNKMYITYSFNVTGMHVFGPKEDYQNCYIRIACEDLILTKDGDLQFDIGTMKFSNGYAYFDSFYTQEIASLKDNYEIEEIDLSSYQQ</sequence>
<evidence type="ECO:0000313" key="5">
    <source>
        <dbReference type="Proteomes" id="UP000260808"/>
    </source>
</evidence>
<dbReference type="RefSeq" id="WP_118006185.1">
    <property type="nucleotide sequence ID" value="NZ_JAAIRM010000006.1"/>
</dbReference>
<dbReference type="EMBL" id="QRTJ01000004">
    <property type="protein sequence ID" value="RGQ70386.1"/>
    <property type="molecule type" value="Genomic_DNA"/>
</dbReference>
<comment type="caution">
    <text evidence="3">The sequence shown here is derived from an EMBL/GenBank/DDBJ whole genome shotgun (WGS) entry which is preliminary data.</text>
</comment>
<organism evidence="3 5">
    <name type="scientific">Mediterraneibacter gnavus</name>
    <name type="common">Ruminococcus gnavus</name>
    <dbReference type="NCBI Taxonomy" id="33038"/>
    <lineage>
        <taxon>Bacteria</taxon>
        <taxon>Bacillati</taxon>
        <taxon>Bacillota</taxon>
        <taxon>Clostridia</taxon>
        <taxon>Lachnospirales</taxon>
        <taxon>Lachnospiraceae</taxon>
        <taxon>Mediterraneibacter</taxon>
    </lineage>
</organism>
<evidence type="ECO:0000313" key="6">
    <source>
        <dbReference type="Proteomes" id="UP000286137"/>
    </source>
</evidence>
<dbReference type="AlphaFoldDB" id="A0A3E4UYT1"/>
<gene>
    <name evidence="4" type="ORF">DWY88_03665</name>
    <name evidence="3" type="ORF">DXC31_14465</name>
    <name evidence="1" type="ORF">G4958_05165</name>
    <name evidence="2" type="ORF">G4981_02925</name>
</gene>
<reference evidence="5 6" key="1">
    <citation type="submission" date="2018-08" db="EMBL/GenBank/DDBJ databases">
        <title>A genome reference for cultivated species of the human gut microbiota.</title>
        <authorList>
            <person name="Zou Y."/>
            <person name="Xue W."/>
            <person name="Luo G."/>
        </authorList>
    </citation>
    <scope>NUCLEOTIDE SEQUENCE [LARGE SCALE GENOMIC DNA]</scope>
    <source>
        <strain evidence="4 6">AF27-4BH</strain>
        <strain evidence="3 5">TF01-20-2</strain>
    </source>
</reference>
<dbReference type="Proteomes" id="UP000286137">
    <property type="component" value="Unassembled WGS sequence"/>
</dbReference>
<evidence type="ECO:0000313" key="4">
    <source>
        <dbReference type="EMBL" id="RGQ70386.1"/>
    </source>
</evidence>
<reference evidence="1" key="2">
    <citation type="journal article" date="2020" name="Cell Host Microbe">
        <title>Functional and Genomic Variation between Human-Derived Isolates of Lachnospiraceae Reveals Inter- and Intra-Species Diversity.</title>
        <authorList>
            <person name="Sorbara M.T."/>
            <person name="Littmann E.R."/>
            <person name="Fontana E."/>
            <person name="Moody T.U."/>
            <person name="Kohout C.E."/>
            <person name="Gjonbalaj M."/>
            <person name="Eaton V."/>
            <person name="Seok R."/>
            <person name="Leiner I.M."/>
            <person name="Pamer E.G."/>
        </authorList>
    </citation>
    <scope>NUCLEOTIDE SEQUENCE</scope>
    <source>
        <strain evidence="2">MSK.11.9</strain>
        <strain evidence="1">MSK.22.53</strain>
    </source>
</reference>
<dbReference type="EMBL" id="JAAIRM010000006">
    <property type="protein sequence ID" value="NSI18748.1"/>
    <property type="molecule type" value="Genomic_DNA"/>
</dbReference>
<dbReference type="Proteomes" id="UP001296581">
    <property type="component" value="Unassembled WGS sequence"/>
</dbReference>
<accession>A0A3E4UYT1</accession>
<reference evidence="1" key="3">
    <citation type="submission" date="2020-02" db="EMBL/GenBank/DDBJ databases">
        <authorList>
            <person name="Littmann E."/>
            <person name="Sorbara M."/>
        </authorList>
    </citation>
    <scope>NUCLEOTIDE SEQUENCE</scope>
    <source>
        <strain evidence="2">MSK.11.9</strain>
        <strain evidence="1">MSK.22.53</strain>
    </source>
</reference>
<evidence type="ECO:0000313" key="2">
    <source>
        <dbReference type="EMBL" id="NSI64246.1"/>
    </source>
</evidence>
<evidence type="ECO:0000313" key="3">
    <source>
        <dbReference type="EMBL" id="RGM19329.1"/>
    </source>
</evidence>
<dbReference type="Proteomes" id="UP001296643">
    <property type="component" value="Unassembled WGS sequence"/>
</dbReference>
<dbReference type="EMBL" id="QSSX01000047">
    <property type="protein sequence ID" value="RGM19329.1"/>
    <property type="molecule type" value="Genomic_DNA"/>
</dbReference>
<dbReference type="Proteomes" id="UP000260808">
    <property type="component" value="Unassembled WGS sequence"/>
</dbReference>
<name>A0A3E4UYT1_MEDGN</name>
<proteinExistence type="predicted"/>
<protein>
    <submittedName>
        <fullName evidence="3">Uncharacterized protein</fullName>
    </submittedName>
</protein>
<dbReference type="EMBL" id="JAAIRY010000002">
    <property type="protein sequence ID" value="NSI64246.1"/>
    <property type="molecule type" value="Genomic_DNA"/>
</dbReference>
<dbReference type="PROSITE" id="PS51257">
    <property type="entry name" value="PROKAR_LIPOPROTEIN"/>
    <property type="match status" value="1"/>
</dbReference>
<evidence type="ECO:0000313" key="1">
    <source>
        <dbReference type="EMBL" id="NSI18748.1"/>
    </source>
</evidence>